<feature type="chain" id="PRO_5002720578" evidence="1">
    <location>
        <begin position="19"/>
        <end position="322"/>
    </location>
</feature>
<dbReference type="RefSeq" id="WP_012153833.1">
    <property type="nucleotide sequence ID" value="NC_009901.1"/>
</dbReference>
<dbReference type="InterPro" id="IPR045175">
    <property type="entry name" value="M28_fam"/>
</dbReference>
<dbReference type="GO" id="GO:0008235">
    <property type="term" value="F:metalloexopeptidase activity"/>
    <property type="evidence" value="ECO:0007669"/>
    <property type="project" value="InterPro"/>
</dbReference>
<dbReference type="PANTHER" id="PTHR12147">
    <property type="entry name" value="METALLOPEPTIDASE M28 FAMILY MEMBER"/>
    <property type="match status" value="1"/>
</dbReference>
<dbReference type="PANTHER" id="PTHR12147:SF26">
    <property type="entry name" value="PEPTIDASE M28 DOMAIN-CONTAINING PROTEIN"/>
    <property type="match status" value="1"/>
</dbReference>
<feature type="domain" description="Peptidase M28" evidence="2">
    <location>
        <begin position="99"/>
        <end position="304"/>
    </location>
</feature>
<reference evidence="3 4" key="1">
    <citation type="submission" date="2007-10" db="EMBL/GenBank/DDBJ databases">
        <title>Complete sequence of Shewanella pealeana ATCC 700345.</title>
        <authorList>
            <consortium name="US DOE Joint Genome Institute"/>
            <person name="Copeland A."/>
            <person name="Lucas S."/>
            <person name="Lapidus A."/>
            <person name="Barry K."/>
            <person name="Glavina del Rio T."/>
            <person name="Dalin E."/>
            <person name="Tice H."/>
            <person name="Pitluck S."/>
            <person name="Chertkov O."/>
            <person name="Brettin T."/>
            <person name="Bruce D."/>
            <person name="Detter J.C."/>
            <person name="Han C."/>
            <person name="Schmutz J."/>
            <person name="Larimer F."/>
            <person name="Land M."/>
            <person name="Hauser L."/>
            <person name="Kyrpides N."/>
            <person name="Kim E."/>
            <person name="Zhao J.-S.Z."/>
            <person name="Manno D."/>
            <person name="Hawari J."/>
            <person name="Richardson P."/>
        </authorList>
    </citation>
    <scope>NUCLEOTIDE SEQUENCE [LARGE SCALE GENOMIC DNA]</scope>
    <source>
        <strain evidence="4">ATCC 700345 / ANG-SQ1</strain>
    </source>
</reference>
<evidence type="ECO:0000313" key="4">
    <source>
        <dbReference type="Proteomes" id="UP000002608"/>
    </source>
</evidence>
<dbReference type="Pfam" id="PF04389">
    <property type="entry name" value="Peptidase_M28"/>
    <property type="match status" value="1"/>
</dbReference>
<dbReference type="SUPFAM" id="SSF53187">
    <property type="entry name" value="Zn-dependent exopeptidases"/>
    <property type="match status" value="1"/>
</dbReference>
<dbReference type="EMBL" id="CP000851">
    <property type="protein sequence ID" value="ABV85895.1"/>
    <property type="molecule type" value="Genomic_DNA"/>
</dbReference>
<keyword evidence="4" id="KW-1185">Reference proteome</keyword>
<proteinExistence type="predicted"/>
<name>A8H008_SHEPA</name>
<evidence type="ECO:0000313" key="3">
    <source>
        <dbReference type="EMBL" id="ABV85895.1"/>
    </source>
</evidence>
<evidence type="ECO:0000256" key="1">
    <source>
        <dbReference type="SAM" id="SignalP"/>
    </source>
</evidence>
<dbReference type="HOGENOM" id="CLU_019932_0_1_6"/>
<dbReference type="KEGG" id="spl:Spea_0567"/>
<dbReference type="STRING" id="398579.Spea_0567"/>
<keyword evidence="1" id="KW-0732">Signal</keyword>
<gene>
    <name evidence="3" type="ordered locus">Spea_0567</name>
</gene>
<feature type="signal peptide" evidence="1">
    <location>
        <begin position="1"/>
        <end position="18"/>
    </location>
</feature>
<dbReference type="Gene3D" id="3.40.630.10">
    <property type="entry name" value="Zn peptidases"/>
    <property type="match status" value="1"/>
</dbReference>
<dbReference type="InterPro" id="IPR007484">
    <property type="entry name" value="Peptidase_M28"/>
</dbReference>
<dbReference type="CDD" id="cd05662">
    <property type="entry name" value="M28_like"/>
    <property type="match status" value="1"/>
</dbReference>
<dbReference type="AlphaFoldDB" id="A8H008"/>
<dbReference type="OrthoDB" id="1521787at2"/>
<accession>A8H008</accession>
<dbReference type="eggNOG" id="COG2234">
    <property type="taxonomic scope" value="Bacteria"/>
</dbReference>
<evidence type="ECO:0000259" key="2">
    <source>
        <dbReference type="Pfam" id="PF04389"/>
    </source>
</evidence>
<dbReference type="GO" id="GO:0006508">
    <property type="term" value="P:proteolysis"/>
    <property type="evidence" value="ECO:0007669"/>
    <property type="project" value="InterPro"/>
</dbReference>
<dbReference type="PROSITE" id="PS51257">
    <property type="entry name" value="PROKAR_LIPOPROTEIN"/>
    <property type="match status" value="1"/>
</dbReference>
<organism evidence="3 4">
    <name type="scientific">Shewanella pealeana (strain ATCC 700345 / ANG-SQ1)</name>
    <dbReference type="NCBI Taxonomy" id="398579"/>
    <lineage>
        <taxon>Bacteria</taxon>
        <taxon>Pseudomonadati</taxon>
        <taxon>Pseudomonadota</taxon>
        <taxon>Gammaproteobacteria</taxon>
        <taxon>Alteromonadales</taxon>
        <taxon>Shewanellaceae</taxon>
        <taxon>Shewanella</taxon>
    </lineage>
</organism>
<protein>
    <submittedName>
        <fullName evidence="3">Peptidase M28</fullName>
    </submittedName>
</protein>
<sequence>MRLLTCLIVSLVLLTSCASRPHCDKQPRISWADISTISADLHTLSSVSLSGRKTGTEGAALTRKYLSQRFEQIGLLPWQGQYQHPFSYRRSFSDRVGVNMIGIIPAEQETNKWRIVMAHYDHLGGNGNRFYPGADDNASGIAGLLQLAQQAKSQGNKINLLFVATDAEEPGLYGSYALVDKLKLASTNPNLAQIELAINLDMIGRPSRNGAIYIEGTRRFDSFSEMSKSLRKGNKICIRTQQPKTFDGSVISIDFLRASDHYPFHQAGIPWLYFGVPIHSDYHQQTDTPDKIDMYFIAAVSESAYQLLKIDSLVLNSPHKMH</sequence>
<dbReference type="Proteomes" id="UP000002608">
    <property type="component" value="Chromosome"/>
</dbReference>